<proteinExistence type="predicted"/>
<gene>
    <name evidence="3" type="ORF">HYS17_10555</name>
</gene>
<feature type="region of interest" description="Disordered" evidence="1">
    <location>
        <begin position="21"/>
        <end position="105"/>
    </location>
</feature>
<feature type="signal peptide" evidence="2">
    <location>
        <begin position="1"/>
        <end position="23"/>
    </location>
</feature>
<evidence type="ECO:0000256" key="2">
    <source>
        <dbReference type="SAM" id="SignalP"/>
    </source>
</evidence>
<keyword evidence="2" id="KW-0732">Signal</keyword>
<sequence>MQRWLWLPAFLMLGSLTALPVQAQGGHGSSGESALPQLEENPEQEEKALQPEDAAAPLPAPDDANYPEDFSPTPEKTIHHDAYSAFGEDETDPRIEWGGEPQVSE</sequence>
<evidence type="ECO:0000313" key="3">
    <source>
        <dbReference type="EMBL" id="QQG35927.1"/>
    </source>
</evidence>
<reference evidence="3 4" key="1">
    <citation type="submission" date="2020-07" db="EMBL/GenBank/DDBJ databases">
        <title>Huge and variable diversity of episymbiotic CPR bacteria and DPANN archaea in groundwater ecosystems.</title>
        <authorList>
            <person name="He C.Y."/>
            <person name="Keren R."/>
            <person name="Whittaker M."/>
            <person name="Farag I.F."/>
            <person name="Doudna J."/>
            <person name="Cate J.H.D."/>
            <person name="Banfield J.F."/>
        </authorList>
    </citation>
    <scope>NUCLEOTIDE SEQUENCE [LARGE SCALE GENOMIC DNA]</scope>
    <source>
        <strain evidence="3">NC_groundwater_70_Ag_B-0.1um_54_66</strain>
    </source>
</reference>
<protein>
    <submittedName>
        <fullName evidence="3">Uncharacterized protein</fullName>
    </submittedName>
</protein>
<accession>A0A7T5R1P6</accession>
<dbReference type="AlphaFoldDB" id="A0A7T5R1P6"/>
<dbReference type="Proteomes" id="UP000595362">
    <property type="component" value="Chromosome"/>
</dbReference>
<evidence type="ECO:0000313" key="4">
    <source>
        <dbReference type="Proteomes" id="UP000595362"/>
    </source>
</evidence>
<feature type="chain" id="PRO_5032802718" evidence="2">
    <location>
        <begin position="24"/>
        <end position="105"/>
    </location>
</feature>
<name>A0A7T5R1P6_9BACT</name>
<organism evidence="3 4">
    <name type="scientific">Micavibrio aeruginosavorus</name>
    <dbReference type="NCBI Taxonomy" id="349221"/>
    <lineage>
        <taxon>Bacteria</taxon>
        <taxon>Pseudomonadati</taxon>
        <taxon>Bdellovibrionota</taxon>
        <taxon>Bdellovibrionia</taxon>
        <taxon>Bdellovibrionales</taxon>
        <taxon>Pseudobdellovibrionaceae</taxon>
        <taxon>Micavibrio</taxon>
    </lineage>
</organism>
<feature type="compositionally biased region" description="Low complexity" evidence="1">
    <location>
        <begin position="53"/>
        <end position="64"/>
    </location>
</feature>
<dbReference type="EMBL" id="CP066681">
    <property type="protein sequence ID" value="QQG35927.1"/>
    <property type="molecule type" value="Genomic_DNA"/>
</dbReference>
<evidence type="ECO:0000256" key="1">
    <source>
        <dbReference type="SAM" id="MobiDB-lite"/>
    </source>
</evidence>